<name>A0A7S1BF95_9STRA</name>
<protein>
    <submittedName>
        <fullName evidence="1">Uncharacterized protein</fullName>
    </submittedName>
</protein>
<reference evidence="1" key="1">
    <citation type="submission" date="2021-01" db="EMBL/GenBank/DDBJ databases">
        <authorList>
            <person name="Corre E."/>
            <person name="Pelletier E."/>
            <person name="Niang G."/>
            <person name="Scheremetjew M."/>
            <person name="Finn R."/>
            <person name="Kale V."/>
            <person name="Holt S."/>
            <person name="Cochrane G."/>
            <person name="Meng A."/>
            <person name="Brown T."/>
            <person name="Cohen L."/>
        </authorList>
    </citation>
    <scope>NUCLEOTIDE SEQUENCE</scope>
    <source>
        <strain evidence="1">308</strain>
    </source>
</reference>
<dbReference type="EMBL" id="HBFR01016250">
    <property type="protein sequence ID" value="CAD8884654.1"/>
    <property type="molecule type" value="Transcribed_RNA"/>
</dbReference>
<organism evidence="1">
    <name type="scientific">Corethron hystrix</name>
    <dbReference type="NCBI Taxonomy" id="216773"/>
    <lineage>
        <taxon>Eukaryota</taxon>
        <taxon>Sar</taxon>
        <taxon>Stramenopiles</taxon>
        <taxon>Ochrophyta</taxon>
        <taxon>Bacillariophyta</taxon>
        <taxon>Coscinodiscophyceae</taxon>
        <taxon>Corethrophycidae</taxon>
        <taxon>Corethrales</taxon>
        <taxon>Corethraceae</taxon>
        <taxon>Corethron</taxon>
    </lineage>
</organism>
<proteinExistence type="predicted"/>
<accession>A0A7S1BF95</accession>
<gene>
    <name evidence="1" type="ORF">CHYS00102_LOCUS11851</name>
</gene>
<evidence type="ECO:0000313" key="1">
    <source>
        <dbReference type="EMBL" id="CAD8884654.1"/>
    </source>
</evidence>
<sequence length="170" mass="19418">MCRGKRYQTSSGLENNRFDDIEFLNIDAAEGPTVPRPLHFLQTPIVHFNLHIPSSPADSAEIRNNFYRNFEHANGDFFMREGFFSPTYLSQPLEGSSQSLTHEYIKLTAEYTISLEEETAESTPLFTPQIVAKRKFDSYNIAVEHDPCRDYLPKVVAKMARRGAHVSKSD</sequence>
<dbReference type="AlphaFoldDB" id="A0A7S1BF95"/>